<reference evidence="2 3" key="1">
    <citation type="submission" date="2016-11" db="EMBL/GenBank/DDBJ databases">
        <authorList>
            <person name="Jaros S."/>
            <person name="Januszkiewicz K."/>
            <person name="Wedrychowicz H."/>
        </authorList>
    </citation>
    <scope>NUCLEOTIDE SEQUENCE [LARGE SCALE GENOMIC DNA]</scope>
    <source>
        <strain evidence="2 3">DSM 4740</strain>
    </source>
</reference>
<dbReference type="Proteomes" id="UP000321726">
    <property type="component" value="Unassembled WGS sequence"/>
</dbReference>
<dbReference type="Proteomes" id="UP000184123">
    <property type="component" value="Unassembled WGS sequence"/>
</dbReference>
<keyword evidence="1" id="KW-0540">Nuclease</keyword>
<dbReference type="GO" id="GO:0003677">
    <property type="term" value="F:DNA binding"/>
    <property type="evidence" value="ECO:0007669"/>
    <property type="project" value="InterPro"/>
</dbReference>
<evidence type="ECO:0000313" key="1">
    <source>
        <dbReference type="EMBL" id="GEN25386.1"/>
    </source>
</evidence>
<dbReference type="EMBL" id="FRCA01000010">
    <property type="protein sequence ID" value="SHM64795.1"/>
    <property type="molecule type" value="Genomic_DNA"/>
</dbReference>
<accession>A0A1M7KI88</accession>
<evidence type="ECO:0000313" key="4">
    <source>
        <dbReference type="Proteomes" id="UP000321726"/>
    </source>
</evidence>
<dbReference type="OrthoDB" id="8562788at2"/>
<dbReference type="InterPro" id="IPR010270">
    <property type="entry name" value="Phage_P2_GpM"/>
</dbReference>
<keyword evidence="1" id="KW-0378">Hydrolase</keyword>
<sequence length="238" mass="25737">MHSPARKHYQRVTAANAAGDAAPGLPQTGQQYELFAAALWEARQALKGIKSVEAKVARKRELLPQFAPYVDGVLSAGAGAQDDVLVTVMLWRLDVGDIAGALTIAEYAIKHGLDTPDRFERDTASLVAEQVAEEALKQLQASKGEAGGSDNSEEAAHLVMHLVTAEALTRDADMHDQVRAKLHKALGYAYRDKGNSIDEALKHLRRALELNDKVGVKKDIENLERQAKQQNAGGQANA</sequence>
<keyword evidence="4" id="KW-1185">Reference proteome</keyword>
<dbReference type="EMBL" id="BJXU01000144">
    <property type="protein sequence ID" value="GEN25386.1"/>
    <property type="molecule type" value="Genomic_DNA"/>
</dbReference>
<dbReference type="RefSeq" id="WP_073436516.1">
    <property type="nucleotide sequence ID" value="NZ_BJXU01000144.1"/>
</dbReference>
<gene>
    <name evidence="1" type="ORF">HCU01_33350</name>
    <name evidence="2" type="ORF">SAMN05660971_03519</name>
</gene>
<protein>
    <submittedName>
        <fullName evidence="1">Bacteriophage terminase endonuclease subunit</fullName>
    </submittedName>
    <submittedName>
        <fullName evidence="2">Phage small terminase subunit</fullName>
    </submittedName>
</protein>
<keyword evidence="1" id="KW-0255">Endonuclease</keyword>
<dbReference type="GO" id="GO:0004519">
    <property type="term" value="F:endonuclease activity"/>
    <property type="evidence" value="ECO:0007669"/>
    <property type="project" value="UniProtKB-KW"/>
</dbReference>
<proteinExistence type="predicted"/>
<evidence type="ECO:0000313" key="2">
    <source>
        <dbReference type="EMBL" id="SHM64795.1"/>
    </source>
</evidence>
<dbReference type="STRING" id="44933.SAMN05660971_03519"/>
<name>A0A1M7KI88_9GAMM</name>
<evidence type="ECO:0000313" key="3">
    <source>
        <dbReference type="Proteomes" id="UP000184123"/>
    </source>
</evidence>
<reference evidence="1 4" key="2">
    <citation type="submission" date="2019-07" db="EMBL/GenBank/DDBJ databases">
        <title>Whole genome shotgun sequence of Halomonas cupida NBRC 102219.</title>
        <authorList>
            <person name="Hosoyama A."/>
            <person name="Uohara A."/>
            <person name="Ohji S."/>
            <person name="Ichikawa N."/>
        </authorList>
    </citation>
    <scope>NUCLEOTIDE SEQUENCE [LARGE SCALE GENOMIC DNA]</scope>
    <source>
        <strain evidence="1 4">NBRC 102219</strain>
    </source>
</reference>
<dbReference type="Pfam" id="PF05944">
    <property type="entry name" value="Phage_term_smal"/>
    <property type="match status" value="1"/>
</dbReference>
<organism evidence="2 3">
    <name type="scientific">Halomonas cupida</name>
    <dbReference type="NCBI Taxonomy" id="44933"/>
    <lineage>
        <taxon>Bacteria</taxon>
        <taxon>Pseudomonadati</taxon>
        <taxon>Pseudomonadota</taxon>
        <taxon>Gammaproteobacteria</taxon>
        <taxon>Oceanospirillales</taxon>
        <taxon>Halomonadaceae</taxon>
        <taxon>Halomonas</taxon>
    </lineage>
</organism>
<dbReference type="AlphaFoldDB" id="A0A1M7KI88"/>